<sequence length="466" mass="48581">MFGTAVAKPTTGLFGATPTSSAATPATGSSLFGQPAAPKPAENSLGIGTSSRTKISPLDAEVPQQLSSAIDLIKNTIKANNDKINEFNSTFDVDYDVKVENTKNLVHHASRRLHTNSNEIERLMRRSNKILSNMKVLSRINEENRSNPTTGFQSLMDYMEQNAGDLKEEIEEELGRIVGLEAPLKEYLNVKEGVTVAQGISKKDLFDHIHRSVAITDDVLLRTSNVHEQVERTKKQYVENMRRLQGRYVPSPFIGDESEDVEQFDYDPKKRMKGANIFPSSATLLSLAEGLPKAGVQPQATSTLGGFGSTAPSGGLFGAKPSTGLGAFGAPSTGTTSLFGKPAGTTPFGATSTATSTTGSLFGAKPAGTTPFGATATSTATSTGGLFGAKPAFGTTSTASTNSGLSITAGTSGTTSLFGSTTPAASTTTTPSLFGSTLNSQSSGTLFGGTANKPLFGDAPSAKKPN</sequence>
<accession>A0A811JSM2</accession>
<dbReference type="Proteomes" id="UP000783686">
    <property type="component" value="Unassembled WGS sequence"/>
</dbReference>
<dbReference type="Proteomes" id="UP000614601">
    <property type="component" value="Unassembled WGS sequence"/>
</dbReference>
<proteinExistence type="predicted"/>
<dbReference type="EMBL" id="CAJFCW020000001">
    <property type="protein sequence ID" value="CAG9081152.1"/>
    <property type="molecule type" value="Genomic_DNA"/>
</dbReference>
<gene>
    <name evidence="2" type="ORF">BOKJ2_LOCUS967</name>
</gene>
<dbReference type="InterPro" id="IPR025574">
    <property type="entry name" value="Nucleoporin_FG_rpt"/>
</dbReference>
<feature type="compositionally biased region" description="Polar residues" evidence="1">
    <location>
        <begin position="433"/>
        <end position="445"/>
    </location>
</feature>
<dbReference type="OrthoDB" id="5786574at2759"/>
<protein>
    <recommendedName>
        <fullName evidence="4">Nucleoporin p58/p45</fullName>
    </recommendedName>
</protein>
<reference evidence="2" key="1">
    <citation type="submission" date="2020-09" db="EMBL/GenBank/DDBJ databases">
        <authorList>
            <person name="Kikuchi T."/>
        </authorList>
    </citation>
    <scope>NUCLEOTIDE SEQUENCE</scope>
    <source>
        <strain evidence="2">SH1</strain>
    </source>
</reference>
<evidence type="ECO:0000256" key="1">
    <source>
        <dbReference type="SAM" id="MobiDB-lite"/>
    </source>
</evidence>
<feature type="compositionally biased region" description="Low complexity" evidence="1">
    <location>
        <begin position="15"/>
        <end position="30"/>
    </location>
</feature>
<evidence type="ECO:0000313" key="2">
    <source>
        <dbReference type="EMBL" id="CAD5206283.1"/>
    </source>
</evidence>
<dbReference type="GO" id="GO:0005643">
    <property type="term" value="C:nuclear pore"/>
    <property type="evidence" value="ECO:0007669"/>
    <property type="project" value="UniProtKB-ARBA"/>
</dbReference>
<evidence type="ECO:0000313" key="3">
    <source>
        <dbReference type="Proteomes" id="UP000614601"/>
    </source>
</evidence>
<feature type="region of interest" description="Disordered" evidence="1">
    <location>
        <begin position="13"/>
        <end position="56"/>
    </location>
</feature>
<name>A0A811JSM2_9BILA</name>
<keyword evidence="3" id="KW-1185">Reference proteome</keyword>
<feature type="compositionally biased region" description="Low complexity" evidence="1">
    <location>
        <begin position="418"/>
        <end position="432"/>
    </location>
</feature>
<evidence type="ECO:0008006" key="4">
    <source>
        <dbReference type="Google" id="ProtNLM"/>
    </source>
</evidence>
<dbReference type="AlphaFoldDB" id="A0A811JSM2"/>
<organism evidence="2 3">
    <name type="scientific">Bursaphelenchus okinawaensis</name>
    <dbReference type="NCBI Taxonomy" id="465554"/>
    <lineage>
        <taxon>Eukaryota</taxon>
        <taxon>Metazoa</taxon>
        <taxon>Ecdysozoa</taxon>
        <taxon>Nematoda</taxon>
        <taxon>Chromadorea</taxon>
        <taxon>Rhabditida</taxon>
        <taxon>Tylenchina</taxon>
        <taxon>Tylenchomorpha</taxon>
        <taxon>Aphelenchoidea</taxon>
        <taxon>Aphelenchoididae</taxon>
        <taxon>Bursaphelenchus</taxon>
    </lineage>
</organism>
<dbReference type="EMBL" id="CAJFDH010000001">
    <property type="protein sequence ID" value="CAD5206283.1"/>
    <property type="molecule type" value="Genomic_DNA"/>
</dbReference>
<comment type="caution">
    <text evidence="2">The sequence shown here is derived from an EMBL/GenBank/DDBJ whole genome shotgun (WGS) entry which is preliminary data.</text>
</comment>
<dbReference type="Pfam" id="PF13634">
    <property type="entry name" value="Nucleoporin_FG"/>
    <property type="match status" value="2"/>
</dbReference>
<feature type="region of interest" description="Disordered" evidence="1">
    <location>
        <begin position="418"/>
        <end position="466"/>
    </location>
</feature>